<dbReference type="Proteomes" id="UP000887116">
    <property type="component" value="Unassembled WGS sequence"/>
</dbReference>
<keyword evidence="2" id="KW-1185">Reference proteome</keyword>
<dbReference type="AlphaFoldDB" id="A0A8X6F4V0"/>
<dbReference type="EMBL" id="BMAO01020977">
    <property type="protein sequence ID" value="GFQ71063.1"/>
    <property type="molecule type" value="Genomic_DNA"/>
</dbReference>
<gene>
    <name evidence="1" type="ORF">TNCT_476041</name>
</gene>
<evidence type="ECO:0000313" key="1">
    <source>
        <dbReference type="EMBL" id="GFQ71063.1"/>
    </source>
</evidence>
<protein>
    <submittedName>
        <fullName evidence="1">Uncharacterized protein</fullName>
    </submittedName>
</protein>
<name>A0A8X6F4V0_TRICU</name>
<accession>A0A8X6F4V0</accession>
<reference evidence="1" key="1">
    <citation type="submission" date="2020-07" db="EMBL/GenBank/DDBJ databases">
        <title>Multicomponent nature underlies the extraordinary mechanical properties of spider dragline silk.</title>
        <authorList>
            <person name="Kono N."/>
            <person name="Nakamura H."/>
            <person name="Mori M."/>
            <person name="Yoshida Y."/>
            <person name="Ohtoshi R."/>
            <person name="Malay A.D."/>
            <person name="Moran D.A.P."/>
            <person name="Tomita M."/>
            <person name="Numata K."/>
            <person name="Arakawa K."/>
        </authorList>
    </citation>
    <scope>NUCLEOTIDE SEQUENCE</scope>
</reference>
<organism evidence="1 2">
    <name type="scientific">Trichonephila clavata</name>
    <name type="common">Joro spider</name>
    <name type="synonym">Nephila clavata</name>
    <dbReference type="NCBI Taxonomy" id="2740835"/>
    <lineage>
        <taxon>Eukaryota</taxon>
        <taxon>Metazoa</taxon>
        <taxon>Ecdysozoa</taxon>
        <taxon>Arthropoda</taxon>
        <taxon>Chelicerata</taxon>
        <taxon>Arachnida</taxon>
        <taxon>Araneae</taxon>
        <taxon>Araneomorphae</taxon>
        <taxon>Entelegynae</taxon>
        <taxon>Araneoidea</taxon>
        <taxon>Nephilidae</taxon>
        <taxon>Trichonephila</taxon>
    </lineage>
</organism>
<comment type="caution">
    <text evidence="1">The sequence shown here is derived from an EMBL/GenBank/DDBJ whole genome shotgun (WGS) entry which is preliminary data.</text>
</comment>
<evidence type="ECO:0000313" key="2">
    <source>
        <dbReference type="Proteomes" id="UP000887116"/>
    </source>
</evidence>
<sequence>MHSLANNQSINNMIERNAEDLIDILTRIPNYSLWPDYDQNRELNLKSQRGSIQCVRDIESSKSINNDLIEQLSFINTGDFMVFDVTRLHILIRK</sequence>
<proteinExistence type="predicted"/>